<evidence type="ECO:0000313" key="2">
    <source>
        <dbReference type="EMBL" id="TWI53339.1"/>
    </source>
</evidence>
<dbReference type="Proteomes" id="UP000316905">
    <property type="component" value="Unassembled WGS sequence"/>
</dbReference>
<evidence type="ECO:0000313" key="3">
    <source>
        <dbReference type="Proteomes" id="UP000316905"/>
    </source>
</evidence>
<accession>A0A562Q9E8</accession>
<gene>
    <name evidence="2" type="ORF">IQ22_02553</name>
</gene>
<dbReference type="PANTHER" id="PTHR34109:SF1">
    <property type="entry name" value="VOC DOMAIN-CONTAINING PROTEIN"/>
    <property type="match status" value="1"/>
</dbReference>
<dbReference type="AlphaFoldDB" id="A0A562Q9E8"/>
<dbReference type="PANTHER" id="PTHR34109">
    <property type="entry name" value="BNAUNNG04460D PROTEIN-RELATED"/>
    <property type="match status" value="1"/>
</dbReference>
<dbReference type="InterPro" id="IPR029068">
    <property type="entry name" value="Glyas_Bleomycin-R_OHBP_Dase"/>
</dbReference>
<organism evidence="2 3">
    <name type="scientific">Pseudomonas duriflava</name>
    <dbReference type="NCBI Taxonomy" id="459528"/>
    <lineage>
        <taxon>Bacteria</taxon>
        <taxon>Pseudomonadati</taxon>
        <taxon>Pseudomonadota</taxon>
        <taxon>Gammaproteobacteria</taxon>
        <taxon>Pseudomonadales</taxon>
        <taxon>Pseudomonadaceae</taxon>
        <taxon>Pseudomonas</taxon>
    </lineage>
</organism>
<evidence type="ECO:0000259" key="1">
    <source>
        <dbReference type="PROSITE" id="PS51819"/>
    </source>
</evidence>
<dbReference type="Pfam" id="PF00903">
    <property type="entry name" value="Glyoxalase"/>
    <property type="match status" value="1"/>
</dbReference>
<dbReference type="RefSeq" id="WP_145142267.1">
    <property type="nucleotide sequence ID" value="NZ_VLKY01000008.1"/>
</dbReference>
<dbReference type="InterPro" id="IPR004360">
    <property type="entry name" value="Glyas_Fos-R_dOase_dom"/>
</dbReference>
<sequence length="158" mass="17293">MIALPSNTQGFIIPYVRYHDAPAAIDWLRVVFGFEVQEVITNDDGSIAYARLGYGQGLVIIASVLDKDIDAHMIQPGQAGGVTQALYLVTSDPDTLCQRARTSGADIVIDIQDSLSEGRTFTCRDREGHLWHFSTHDLRQPFPANTKGNGHSTEGYAS</sequence>
<proteinExistence type="predicted"/>
<dbReference type="SUPFAM" id="SSF54593">
    <property type="entry name" value="Glyoxalase/Bleomycin resistance protein/Dihydroxybiphenyl dioxygenase"/>
    <property type="match status" value="1"/>
</dbReference>
<dbReference type="OrthoDB" id="9806868at2"/>
<dbReference type="Gene3D" id="3.30.720.110">
    <property type="match status" value="1"/>
</dbReference>
<reference evidence="2 3" key="1">
    <citation type="journal article" date="2015" name="Stand. Genomic Sci.">
        <title>Genomic Encyclopedia of Bacterial and Archaeal Type Strains, Phase III: the genomes of soil and plant-associated and newly described type strains.</title>
        <authorList>
            <person name="Whitman W.B."/>
            <person name="Woyke T."/>
            <person name="Klenk H.P."/>
            <person name="Zhou Y."/>
            <person name="Lilburn T.G."/>
            <person name="Beck B.J."/>
            <person name="De Vos P."/>
            <person name="Vandamme P."/>
            <person name="Eisen J.A."/>
            <person name="Garrity G."/>
            <person name="Hugenholtz P."/>
            <person name="Kyrpides N.C."/>
        </authorList>
    </citation>
    <scope>NUCLEOTIDE SEQUENCE [LARGE SCALE GENOMIC DNA]</scope>
    <source>
        <strain evidence="2 3">CGMCC 1.6858</strain>
    </source>
</reference>
<keyword evidence="3" id="KW-1185">Reference proteome</keyword>
<feature type="domain" description="VOC" evidence="1">
    <location>
        <begin position="10"/>
        <end position="136"/>
    </location>
</feature>
<dbReference type="Gene3D" id="3.30.720.120">
    <property type="match status" value="1"/>
</dbReference>
<protein>
    <submittedName>
        <fullName evidence="2">Putative glyoxalase superfamily protein PhnB</fullName>
    </submittedName>
</protein>
<dbReference type="EMBL" id="VLKY01000008">
    <property type="protein sequence ID" value="TWI53339.1"/>
    <property type="molecule type" value="Genomic_DNA"/>
</dbReference>
<name>A0A562Q9E8_9PSED</name>
<dbReference type="InterPro" id="IPR037523">
    <property type="entry name" value="VOC_core"/>
</dbReference>
<comment type="caution">
    <text evidence="2">The sequence shown here is derived from an EMBL/GenBank/DDBJ whole genome shotgun (WGS) entry which is preliminary data.</text>
</comment>
<dbReference type="PROSITE" id="PS51819">
    <property type="entry name" value="VOC"/>
    <property type="match status" value="1"/>
</dbReference>